<dbReference type="PANTHER" id="PTHR15840">
    <property type="entry name" value="CGI-121 FAMILY MEMBER"/>
    <property type="match status" value="1"/>
</dbReference>
<evidence type="ECO:0000256" key="8">
    <source>
        <dbReference type="RuleBase" id="RU004398"/>
    </source>
</evidence>
<keyword evidence="5" id="KW-0819">tRNA processing</keyword>
<proteinExistence type="inferred from homology"/>
<dbReference type="Pfam" id="PF08617">
    <property type="entry name" value="CGI-121"/>
    <property type="match status" value="1"/>
</dbReference>
<reference evidence="9 10" key="1">
    <citation type="journal article" date="2018" name="Nat. Ecol. Evol.">
        <title>Pezizomycetes genomes reveal the molecular basis of ectomycorrhizal truffle lifestyle.</title>
        <authorList>
            <person name="Murat C."/>
            <person name="Payen T."/>
            <person name="Noel B."/>
            <person name="Kuo A."/>
            <person name="Morin E."/>
            <person name="Chen J."/>
            <person name="Kohler A."/>
            <person name="Krizsan K."/>
            <person name="Balestrini R."/>
            <person name="Da Silva C."/>
            <person name="Montanini B."/>
            <person name="Hainaut M."/>
            <person name="Levati E."/>
            <person name="Barry K.W."/>
            <person name="Belfiori B."/>
            <person name="Cichocki N."/>
            <person name="Clum A."/>
            <person name="Dockter R.B."/>
            <person name="Fauchery L."/>
            <person name="Guy J."/>
            <person name="Iotti M."/>
            <person name="Le Tacon F."/>
            <person name="Lindquist E.A."/>
            <person name="Lipzen A."/>
            <person name="Malagnac F."/>
            <person name="Mello A."/>
            <person name="Molinier V."/>
            <person name="Miyauchi S."/>
            <person name="Poulain J."/>
            <person name="Riccioni C."/>
            <person name="Rubini A."/>
            <person name="Sitrit Y."/>
            <person name="Splivallo R."/>
            <person name="Traeger S."/>
            <person name="Wang M."/>
            <person name="Zifcakova L."/>
            <person name="Wipf D."/>
            <person name="Zambonelli A."/>
            <person name="Paolocci F."/>
            <person name="Nowrousian M."/>
            <person name="Ottonello S."/>
            <person name="Baldrian P."/>
            <person name="Spatafora J.W."/>
            <person name="Henrissat B."/>
            <person name="Nagy L.G."/>
            <person name="Aury J.M."/>
            <person name="Wincker P."/>
            <person name="Grigoriev I.V."/>
            <person name="Bonfante P."/>
            <person name="Martin F.M."/>
        </authorList>
    </citation>
    <scope>NUCLEOTIDE SEQUENCE [LARGE SCALE GENOMIC DNA]</scope>
    <source>
        <strain evidence="9 10">RN42</strain>
    </source>
</reference>
<dbReference type="OrthoDB" id="329139at2759"/>
<evidence type="ECO:0000256" key="3">
    <source>
        <dbReference type="ARBA" id="ARBA00015316"/>
    </source>
</evidence>
<dbReference type="EMBL" id="ML119646">
    <property type="protein sequence ID" value="RPA87466.1"/>
    <property type="molecule type" value="Genomic_DNA"/>
</dbReference>
<comment type="function">
    <text evidence="7">Component of the EKC/KEOPS complex that is required for the formation of a threonylcarbamoyl group on adenosine at position 37 (t(6)A37) in tRNAs that read codons beginning with adenine. The complex is probably involved in the transfer of the threonylcarbamoyl moiety of threonylcarbamoyl-AMP (TC-AMP) to the N6 group of A37. CGI121 acts as an allosteric effector that regulates the t(6)A activity of the complex. The EKC/KEOPS complex also promotes both telomere uncapping and telomere elongation. The complex is required for efficient recruitment of transcriptional coactivators. CGI121 is not required for tRNA modification.</text>
</comment>
<dbReference type="GO" id="GO:0002949">
    <property type="term" value="P:tRNA threonylcarbamoyladenosine modification"/>
    <property type="evidence" value="ECO:0007669"/>
    <property type="project" value="TreeGrafter"/>
</dbReference>
<evidence type="ECO:0000256" key="5">
    <source>
        <dbReference type="ARBA" id="ARBA00022694"/>
    </source>
</evidence>
<comment type="similarity">
    <text evidence="2 8">Belongs to the CGI121/TPRKB family.</text>
</comment>
<evidence type="ECO:0000256" key="6">
    <source>
        <dbReference type="ARBA" id="ARBA00023242"/>
    </source>
</evidence>
<evidence type="ECO:0000256" key="2">
    <source>
        <dbReference type="ARBA" id="ARBA00005546"/>
    </source>
</evidence>
<evidence type="ECO:0000256" key="4">
    <source>
        <dbReference type="ARBA" id="ARBA00016009"/>
    </source>
</evidence>
<dbReference type="PANTHER" id="PTHR15840:SF10">
    <property type="entry name" value="EKC_KEOPS COMPLEX SUBUNIT TPRKB"/>
    <property type="match status" value="1"/>
</dbReference>
<dbReference type="AlphaFoldDB" id="A0A3N4IP02"/>
<dbReference type="GO" id="GO:0000408">
    <property type="term" value="C:EKC/KEOPS complex"/>
    <property type="evidence" value="ECO:0007669"/>
    <property type="project" value="TreeGrafter"/>
</dbReference>
<accession>A0A3N4IP02</accession>
<dbReference type="InterPro" id="IPR036504">
    <property type="entry name" value="CGI121/TPRKB_sf"/>
</dbReference>
<dbReference type="GO" id="GO:0005829">
    <property type="term" value="C:cytosol"/>
    <property type="evidence" value="ECO:0007669"/>
    <property type="project" value="TreeGrafter"/>
</dbReference>
<gene>
    <name evidence="9" type="ORF">BJ508DRAFT_60439</name>
</gene>
<keyword evidence="6 8" id="KW-0539">Nucleus</keyword>
<evidence type="ECO:0000256" key="7">
    <source>
        <dbReference type="ARBA" id="ARBA00025043"/>
    </source>
</evidence>
<name>A0A3N4IP02_ASCIM</name>
<keyword evidence="10" id="KW-1185">Reference proteome</keyword>
<sequence length="197" mass="21717">MITITLPPLPGSDRPYPAVHLALYTNVRNAAFLHSQLIAGNKDFDYGFIDASMITSTTHLLTALQRSLQAYVSNTLKTRNVHSEIVFSLSPNNNISKAFTTFGITAASKTLFVFKVVTSPDFTAAKIDSHLKASVEGDEVEINDDAIRGTADMKKILGGYRIQDWRKPDNQKAEVARDDQGALERKVIDAMVLKYVA</sequence>
<protein>
    <recommendedName>
        <fullName evidence="4">EKC/KEOPS complex subunit CGI121</fullName>
    </recommendedName>
    <alternativeName>
        <fullName evidence="3">EKC/KEOPS complex subunit cgi121</fullName>
    </alternativeName>
</protein>
<evidence type="ECO:0000313" key="10">
    <source>
        <dbReference type="Proteomes" id="UP000275078"/>
    </source>
</evidence>
<organism evidence="9 10">
    <name type="scientific">Ascobolus immersus RN42</name>
    <dbReference type="NCBI Taxonomy" id="1160509"/>
    <lineage>
        <taxon>Eukaryota</taxon>
        <taxon>Fungi</taxon>
        <taxon>Dikarya</taxon>
        <taxon>Ascomycota</taxon>
        <taxon>Pezizomycotina</taxon>
        <taxon>Pezizomycetes</taxon>
        <taxon>Pezizales</taxon>
        <taxon>Ascobolaceae</taxon>
        <taxon>Ascobolus</taxon>
    </lineage>
</organism>
<dbReference type="Proteomes" id="UP000275078">
    <property type="component" value="Unassembled WGS sequence"/>
</dbReference>
<comment type="subcellular location">
    <subcellularLocation>
        <location evidence="1">Nucleus</location>
    </subcellularLocation>
</comment>
<dbReference type="STRING" id="1160509.A0A3N4IP02"/>
<dbReference type="Gene3D" id="3.30.2380.10">
    <property type="entry name" value="CGI121/TPRKB"/>
    <property type="match status" value="1"/>
</dbReference>
<dbReference type="SUPFAM" id="SSF143870">
    <property type="entry name" value="PF0523-like"/>
    <property type="match status" value="1"/>
</dbReference>
<dbReference type="InterPro" id="IPR013926">
    <property type="entry name" value="CGI121/TPRKB"/>
</dbReference>
<evidence type="ECO:0000313" key="9">
    <source>
        <dbReference type="EMBL" id="RPA87466.1"/>
    </source>
</evidence>
<evidence type="ECO:0000256" key="1">
    <source>
        <dbReference type="ARBA" id="ARBA00004123"/>
    </source>
</evidence>
<dbReference type="GO" id="GO:0005634">
    <property type="term" value="C:nucleus"/>
    <property type="evidence" value="ECO:0007669"/>
    <property type="project" value="UniProtKB-SubCell"/>
</dbReference>